<keyword evidence="9 12" id="KW-0675">Receptor</keyword>
<dbReference type="PRINTS" id="PR00047">
    <property type="entry name" value="STROIDFINGER"/>
</dbReference>
<dbReference type="FunFam" id="3.30.50.10:FF:000030">
    <property type="entry name" value="Nuclear Hormone Receptor family"/>
    <property type="match status" value="1"/>
</dbReference>
<evidence type="ECO:0000256" key="4">
    <source>
        <dbReference type="ARBA" id="ARBA00022771"/>
    </source>
</evidence>
<evidence type="ECO:0000256" key="1">
    <source>
        <dbReference type="ARBA" id="ARBA00004123"/>
    </source>
</evidence>
<keyword evidence="10 12" id="KW-0539">Nucleus</keyword>
<feature type="domain" description="NR LBD" evidence="15">
    <location>
        <begin position="323"/>
        <end position="602"/>
    </location>
</feature>
<dbReference type="CDD" id="cd06157">
    <property type="entry name" value="NR_LBD"/>
    <property type="match status" value="1"/>
</dbReference>
<proteinExistence type="inferred from homology"/>
<dbReference type="CDD" id="cd06960">
    <property type="entry name" value="NR_DBD_HNF4A"/>
    <property type="match status" value="1"/>
</dbReference>
<dbReference type="PANTHER" id="PTHR47519">
    <property type="entry name" value="NUCLEAR HORMONE RECEPTOR FAMILY MEMBER NHR-31-RELATED"/>
    <property type="match status" value="1"/>
</dbReference>
<dbReference type="Pfam" id="PF00104">
    <property type="entry name" value="Hormone_recep"/>
    <property type="match status" value="1"/>
</dbReference>
<dbReference type="GO" id="GO:0008270">
    <property type="term" value="F:zinc ion binding"/>
    <property type="evidence" value="ECO:0007669"/>
    <property type="project" value="UniProtKB-KW"/>
</dbReference>
<dbReference type="InterPro" id="IPR052496">
    <property type="entry name" value="Orphan_Nuclear_Rcpt"/>
</dbReference>
<dbReference type="GO" id="GO:0003700">
    <property type="term" value="F:DNA-binding transcription factor activity"/>
    <property type="evidence" value="ECO:0007669"/>
    <property type="project" value="InterPro"/>
</dbReference>
<dbReference type="InterPro" id="IPR035500">
    <property type="entry name" value="NHR-like_dom_sf"/>
</dbReference>
<dbReference type="InterPro" id="IPR013088">
    <property type="entry name" value="Znf_NHR/GATA"/>
</dbReference>
<accession>A0AAD4NDE5</accession>
<feature type="compositionally biased region" description="Polar residues" evidence="13">
    <location>
        <begin position="356"/>
        <end position="367"/>
    </location>
</feature>
<dbReference type="InterPro" id="IPR001628">
    <property type="entry name" value="Znf_hrmn_rcpt"/>
</dbReference>
<evidence type="ECO:0000259" key="15">
    <source>
        <dbReference type="PROSITE" id="PS51843"/>
    </source>
</evidence>
<feature type="region of interest" description="Disordered" evidence="13">
    <location>
        <begin position="341"/>
        <end position="367"/>
    </location>
</feature>
<feature type="domain" description="Nuclear receptor" evidence="14">
    <location>
        <begin position="207"/>
        <end position="282"/>
    </location>
</feature>
<protein>
    <submittedName>
        <fullName evidence="16">Zinc finger, c4 type (Two domains) domain-containing protein</fullName>
    </submittedName>
</protein>
<dbReference type="PANTHER" id="PTHR47519:SF1">
    <property type="entry name" value="NUCLEAR HORMONE RECEPTOR FAMILY MEMBER NHR-31"/>
    <property type="match status" value="1"/>
</dbReference>
<dbReference type="AlphaFoldDB" id="A0AAD4NDE5"/>
<dbReference type="Proteomes" id="UP001201812">
    <property type="component" value="Unassembled WGS sequence"/>
</dbReference>
<dbReference type="SMART" id="SM00399">
    <property type="entry name" value="ZnF_C4"/>
    <property type="match status" value="1"/>
</dbReference>
<keyword evidence="17" id="KW-1185">Reference proteome</keyword>
<dbReference type="SUPFAM" id="SSF48508">
    <property type="entry name" value="Nuclear receptor ligand-binding domain"/>
    <property type="match status" value="1"/>
</dbReference>
<evidence type="ECO:0000256" key="8">
    <source>
        <dbReference type="ARBA" id="ARBA00023163"/>
    </source>
</evidence>
<evidence type="ECO:0000256" key="7">
    <source>
        <dbReference type="ARBA" id="ARBA00023125"/>
    </source>
</evidence>
<evidence type="ECO:0000256" key="6">
    <source>
        <dbReference type="ARBA" id="ARBA00023015"/>
    </source>
</evidence>
<dbReference type="PROSITE" id="PS00031">
    <property type="entry name" value="NUCLEAR_REC_DBD_1"/>
    <property type="match status" value="1"/>
</dbReference>
<name>A0AAD4NDE5_9BILA</name>
<sequence length="761" mass="84510">MDYDYWDEHKGSIVITTTATQPITTLHSGCTSIHPGMVNDISLGPKYELTYEPDEIAEYQREEDDYDGDLPEDEETEASNELFRQMIDAQNSQQTILGGYQIGTTTQAELAQHHIIQNHHAQQPAPQQYKFIKLTNRMSNSPTSLAMSSSGSSSVSSSGTGTPVASYHIRDKPGSSFSLAGNICSIMGQQSQINANASSASPPNMSEAICAVCGDGHAKLHYGVLACYGCKGFFRRTLTGKYRYVCRFGNNCIVDKYQRNSCRYCRFNRCLQVGMDPKAVRPDRDLTGKQKVPRARKRQMDEELINHMMRLQGDDWSRKIPVEAKMLLMQLLNIESKVAKGDTSHSNLGGHPQKMTAPSSGNTSKNVSLRELFEQKPSLSGRRSEMGYEPYRIAKAEELSRIAHRSAIAAVDWVDSLAEIGEFMDTEDKIALVKSCYAPLTIFNFSARTAENTKNPDILCLCSYSYVPRNLPPEFDGSNHLSNNLIDRTLNELVTPLRKLNLREEEVVPLKAIIILNPNAKGLSAEAQQRVSDLRDKVQDMLFQIVKELRPVYNASSRFGNLLLLLPTITTLSGVMCENMQFCQVFGNRTKMEPLLSELFEDAKGNQNNNMEEITSSTSAGLLTPPLLENPADISLHSIVPNNYSKVAQNGNQAEKTDSYTQTENPYCSDDCCSPLTNMSNSNSLINDYSPHAQSQGQQQHHSDDDPLSHVSLSPFPNFESNLLDDCELADSSTFSPGAAQQLRFMLGDSAECNDLFGLIQ</sequence>
<evidence type="ECO:0000256" key="12">
    <source>
        <dbReference type="RuleBase" id="RU004334"/>
    </source>
</evidence>
<evidence type="ECO:0000259" key="14">
    <source>
        <dbReference type="PROSITE" id="PS51030"/>
    </source>
</evidence>
<dbReference type="SMART" id="SM00430">
    <property type="entry name" value="HOLI"/>
    <property type="match status" value="1"/>
</dbReference>
<organism evidence="16 17">
    <name type="scientific">Ditylenchus destructor</name>
    <dbReference type="NCBI Taxonomy" id="166010"/>
    <lineage>
        <taxon>Eukaryota</taxon>
        <taxon>Metazoa</taxon>
        <taxon>Ecdysozoa</taxon>
        <taxon>Nematoda</taxon>
        <taxon>Chromadorea</taxon>
        <taxon>Rhabditida</taxon>
        <taxon>Tylenchina</taxon>
        <taxon>Tylenchomorpha</taxon>
        <taxon>Sphaerularioidea</taxon>
        <taxon>Anguinidae</taxon>
        <taxon>Anguininae</taxon>
        <taxon>Ditylenchus</taxon>
    </lineage>
</organism>
<evidence type="ECO:0000256" key="5">
    <source>
        <dbReference type="ARBA" id="ARBA00022833"/>
    </source>
</evidence>
<comment type="caution">
    <text evidence="16">The sequence shown here is derived from an EMBL/GenBank/DDBJ whole genome shotgun (WGS) entry which is preliminary data.</text>
</comment>
<evidence type="ECO:0000256" key="2">
    <source>
        <dbReference type="ARBA" id="ARBA00005993"/>
    </source>
</evidence>
<evidence type="ECO:0000256" key="9">
    <source>
        <dbReference type="ARBA" id="ARBA00023170"/>
    </source>
</evidence>
<dbReference type="PROSITE" id="PS51843">
    <property type="entry name" value="NR_LBD"/>
    <property type="match status" value="1"/>
</dbReference>
<feature type="region of interest" description="Disordered" evidence="13">
    <location>
        <begin position="683"/>
        <end position="714"/>
    </location>
</feature>
<keyword evidence="7 12" id="KW-0238">DNA-binding</keyword>
<evidence type="ECO:0000256" key="11">
    <source>
        <dbReference type="ARBA" id="ARBA00037512"/>
    </source>
</evidence>
<feature type="compositionally biased region" description="Low complexity" evidence="13">
    <location>
        <begin position="142"/>
        <end position="166"/>
    </location>
</feature>
<dbReference type="PROSITE" id="PS51030">
    <property type="entry name" value="NUCLEAR_REC_DBD_2"/>
    <property type="match status" value="1"/>
</dbReference>
<keyword evidence="3 12" id="KW-0479">Metal-binding</keyword>
<keyword evidence="4 12" id="KW-0863">Zinc-finger</keyword>
<dbReference type="Gene3D" id="3.30.50.10">
    <property type="entry name" value="Erythroid Transcription Factor GATA-1, subunit A"/>
    <property type="match status" value="1"/>
</dbReference>
<feature type="compositionally biased region" description="Low complexity" evidence="13">
    <location>
        <begin position="690"/>
        <end position="700"/>
    </location>
</feature>
<feature type="region of interest" description="Disordered" evidence="13">
    <location>
        <begin position="142"/>
        <end position="167"/>
    </location>
</feature>
<reference evidence="16" key="1">
    <citation type="submission" date="2022-01" db="EMBL/GenBank/DDBJ databases">
        <title>Genome Sequence Resource for Two Populations of Ditylenchus destructor, the Migratory Endoparasitic Phytonematode.</title>
        <authorList>
            <person name="Zhang H."/>
            <person name="Lin R."/>
            <person name="Xie B."/>
        </authorList>
    </citation>
    <scope>NUCLEOTIDE SEQUENCE</scope>
    <source>
        <strain evidence="16">BazhouSP</strain>
    </source>
</reference>
<evidence type="ECO:0000256" key="10">
    <source>
        <dbReference type="ARBA" id="ARBA00023242"/>
    </source>
</evidence>
<evidence type="ECO:0000256" key="13">
    <source>
        <dbReference type="SAM" id="MobiDB-lite"/>
    </source>
</evidence>
<keyword evidence="6 12" id="KW-0805">Transcription regulation</keyword>
<dbReference type="SUPFAM" id="SSF57716">
    <property type="entry name" value="Glucocorticoid receptor-like (DNA-binding domain)"/>
    <property type="match status" value="1"/>
</dbReference>
<dbReference type="InterPro" id="IPR001723">
    <property type="entry name" value="Nuclear_hrmn_rcpt"/>
</dbReference>
<dbReference type="PRINTS" id="PR00398">
    <property type="entry name" value="STRDHORMONER"/>
</dbReference>
<keyword evidence="5 12" id="KW-0862">Zinc</keyword>
<dbReference type="EMBL" id="JAKKPZ010000002">
    <property type="protein sequence ID" value="KAI1726188.1"/>
    <property type="molecule type" value="Genomic_DNA"/>
</dbReference>
<dbReference type="GO" id="GO:0005634">
    <property type="term" value="C:nucleus"/>
    <property type="evidence" value="ECO:0007669"/>
    <property type="project" value="UniProtKB-SubCell"/>
</dbReference>
<dbReference type="InterPro" id="IPR049636">
    <property type="entry name" value="HNF4-like_DBD"/>
</dbReference>
<comment type="function">
    <text evidence="11">Orphan nuclear receptor.</text>
</comment>
<dbReference type="Pfam" id="PF00105">
    <property type="entry name" value="zf-C4"/>
    <property type="match status" value="1"/>
</dbReference>
<comment type="subcellular location">
    <subcellularLocation>
        <location evidence="1 12">Nucleus</location>
    </subcellularLocation>
</comment>
<gene>
    <name evidence="16" type="ORF">DdX_02888</name>
</gene>
<dbReference type="GO" id="GO:0000978">
    <property type="term" value="F:RNA polymerase II cis-regulatory region sequence-specific DNA binding"/>
    <property type="evidence" value="ECO:0007669"/>
    <property type="project" value="InterPro"/>
</dbReference>
<keyword evidence="8 12" id="KW-0804">Transcription</keyword>
<comment type="similarity">
    <text evidence="2 12">Belongs to the nuclear hormone receptor family.</text>
</comment>
<evidence type="ECO:0000313" key="16">
    <source>
        <dbReference type="EMBL" id="KAI1726188.1"/>
    </source>
</evidence>
<evidence type="ECO:0000256" key="3">
    <source>
        <dbReference type="ARBA" id="ARBA00022723"/>
    </source>
</evidence>
<evidence type="ECO:0000313" key="17">
    <source>
        <dbReference type="Proteomes" id="UP001201812"/>
    </source>
</evidence>
<dbReference type="Gene3D" id="1.10.565.10">
    <property type="entry name" value="Retinoid X Receptor"/>
    <property type="match status" value="1"/>
</dbReference>
<dbReference type="InterPro" id="IPR000536">
    <property type="entry name" value="Nucl_hrmn_rcpt_lig-bd"/>
</dbReference>